<keyword evidence="3" id="KW-1185">Reference proteome</keyword>
<dbReference type="GO" id="GO:0008643">
    <property type="term" value="P:carbohydrate transport"/>
    <property type="evidence" value="ECO:0007669"/>
    <property type="project" value="InterPro"/>
</dbReference>
<keyword evidence="1" id="KW-0732">Signal</keyword>
<dbReference type="Proteomes" id="UP000031977">
    <property type="component" value="Unassembled WGS sequence"/>
</dbReference>
<reference evidence="2 3" key="1">
    <citation type="submission" date="2015-01" db="EMBL/GenBank/DDBJ databases">
        <title>Draft genome of Vibrio mytili type strain CAIM 528.</title>
        <authorList>
            <person name="Gonzalez-Castillo A."/>
            <person name="Gomez-Gil B."/>
            <person name="Enciso-Ibarra J."/>
        </authorList>
    </citation>
    <scope>NUCLEOTIDE SEQUENCE [LARGE SCALE GENOMIC DNA]</scope>
    <source>
        <strain evidence="2 3">CAIM 528</strain>
    </source>
</reference>
<name>A0A0C3HQM5_9VIBR</name>
<dbReference type="PROSITE" id="PS51257">
    <property type="entry name" value="PROKAR_LIPOPROTEIN"/>
    <property type="match status" value="1"/>
</dbReference>
<dbReference type="OrthoDB" id="5812146at2"/>
<dbReference type="AlphaFoldDB" id="A0A0C3HQM5"/>
<dbReference type="InterPro" id="IPR010794">
    <property type="entry name" value="MalM"/>
</dbReference>
<dbReference type="GO" id="GO:0042597">
    <property type="term" value="C:periplasmic space"/>
    <property type="evidence" value="ECO:0007669"/>
    <property type="project" value="InterPro"/>
</dbReference>
<feature type="signal peptide" evidence="1">
    <location>
        <begin position="1"/>
        <end position="20"/>
    </location>
</feature>
<accession>A0A0C3HQM5</accession>
<evidence type="ECO:0000313" key="2">
    <source>
        <dbReference type="EMBL" id="KIN10441.1"/>
    </source>
</evidence>
<dbReference type="RefSeq" id="WP_041155785.1">
    <property type="nucleotide sequence ID" value="NZ_CBCRVP010000002.1"/>
</dbReference>
<comment type="caution">
    <text evidence="2">The sequence shown here is derived from an EMBL/GenBank/DDBJ whole genome shotgun (WGS) entry which is preliminary data.</text>
</comment>
<proteinExistence type="predicted"/>
<dbReference type="EMBL" id="JXOK01000049">
    <property type="protein sequence ID" value="KIN10441.1"/>
    <property type="molecule type" value="Genomic_DNA"/>
</dbReference>
<sequence>MRKWLAPVLLGMLATGCASVEQVEMAPSDQQQVITQSDDIQWVPLDVPVVTDFALTNKSQMLLDGSSAGAIAAFALPGNRGSLDLQLETFVSTDLQFYAPNVIVVNADGKTVYSADFSQFEYVPAKMLDNDKFVLNLNIIPDTSGEDLHVLIYTTSDDLKGSTQILHPAKAYALARHTQPPDIADPQAKHSPLGQFRLSVSANDIVTTKIVAKNDNIPEGAELTGYYHRAIERAVAEDNIPKALTLLDEAKALDIKGAQEVFVKAVNRK</sequence>
<organism evidence="2 3">
    <name type="scientific">Vibrio mytili</name>
    <dbReference type="NCBI Taxonomy" id="50718"/>
    <lineage>
        <taxon>Bacteria</taxon>
        <taxon>Pseudomonadati</taxon>
        <taxon>Pseudomonadota</taxon>
        <taxon>Gammaproteobacteria</taxon>
        <taxon>Vibrionales</taxon>
        <taxon>Vibrionaceae</taxon>
        <taxon>Vibrio</taxon>
    </lineage>
</organism>
<feature type="chain" id="PRO_5002165509" evidence="1">
    <location>
        <begin position="21"/>
        <end position="269"/>
    </location>
</feature>
<dbReference type="Pfam" id="PF07148">
    <property type="entry name" value="MalM"/>
    <property type="match status" value="1"/>
</dbReference>
<dbReference type="STRING" id="50718.SU60_12465"/>
<protein>
    <submittedName>
        <fullName evidence="2">Maltose operon protein</fullName>
    </submittedName>
</protein>
<evidence type="ECO:0000313" key="3">
    <source>
        <dbReference type="Proteomes" id="UP000031977"/>
    </source>
</evidence>
<gene>
    <name evidence="2" type="ORF">SU60_12465</name>
</gene>
<evidence type="ECO:0000256" key="1">
    <source>
        <dbReference type="SAM" id="SignalP"/>
    </source>
</evidence>